<dbReference type="GO" id="GO:0005524">
    <property type="term" value="F:ATP binding"/>
    <property type="evidence" value="ECO:0007669"/>
    <property type="project" value="UniProtKB-UniRule"/>
</dbReference>
<evidence type="ECO:0000256" key="4">
    <source>
        <dbReference type="ARBA" id="ARBA00022490"/>
    </source>
</evidence>
<dbReference type="GO" id="GO:0006302">
    <property type="term" value="P:double-strand break repair"/>
    <property type="evidence" value="ECO:0007669"/>
    <property type="project" value="TreeGrafter"/>
</dbReference>
<dbReference type="HOGENOM" id="CLU_040267_0_1_9"/>
<dbReference type="Proteomes" id="UP000019591">
    <property type="component" value="Chromosome"/>
</dbReference>
<dbReference type="GO" id="GO:0006260">
    <property type="term" value="P:DNA replication"/>
    <property type="evidence" value="ECO:0007669"/>
    <property type="project" value="UniProtKB-UniRule"/>
</dbReference>
<dbReference type="InterPro" id="IPR003395">
    <property type="entry name" value="RecF/RecN/SMC_N"/>
</dbReference>
<evidence type="ECO:0000256" key="3">
    <source>
        <dbReference type="ARBA" id="ARBA00020170"/>
    </source>
</evidence>
<evidence type="ECO:0000256" key="10">
    <source>
        <dbReference type="ARBA" id="ARBA00023204"/>
    </source>
</evidence>
<dbReference type="InterPro" id="IPR001238">
    <property type="entry name" value="DNA-binding_RecF"/>
</dbReference>
<dbReference type="GO" id="GO:0005737">
    <property type="term" value="C:cytoplasm"/>
    <property type="evidence" value="ECO:0007669"/>
    <property type="project" value="UniProtKB-SubCell"/>
</dbReference>
<keyword evidence="8 12" id="KW-0067">ATP-binding</keyword>
<dbReference type="SUPFAM" id="SSF52540">
    <property type="entry name" value="P-loop containing nucleoside triphosphate hydrolases"/>
    <property type="match status" value="1"/>
</dbReference>
<comment type="function">
    <text evidence="12 13">The RecF protein is involved in DNA metabolism; it is required for DNA replication and normal SOS inducibility. RecF binds preferentially to single-stranded, linear DNA. It also seems to bind ATP.</text>
</comment>
<dbReference type="InterPro" id="IPR042174">
    <property type="entry name" value="RecF_2"/>
</dbReference>
<sequence>MHLDSLRLVNYRNYSDVEISFNPNINIIVGKNGQGKTNILESIYFLAVGKSFRTSKDREAVKFGCKNAYIASNFIKNGRKNTLEFLIGSSSKAVKKNGLALLRMSELLGNLNVVVFSPEDIRILKDSPSERRRFIDREISQISPRYYANLSDYNKILSQRNNYLKNDKLDMPLVEIFDRQLCHCAGAIYMARRDFISKLSEYALEFHSSIVGRREEFRINYINQLNIGMDDTPQSAESALFELLSRKREDDIRKRNTGYGPHRDDIQVIVDSLDVKIYGSQGQQRTASIAIKLSELELMKAETGEYPVLLLDDVFSELDEKRQKLLIDSISGIQTFVTTAENAHIDIFEGKEYAVFNIDGGKVL</sequence>
<organism evidence="15 16">
    <name type="scientific">Peptoclostridium acidaminophilum DSM 3953</name>
    <dbReference type="NCBI Taxonomy" id="1286171"/>
    <lineage>
        <taxon>Bacteria</taxon>
        <taxon>Bacillati</taxon>
        <taxon>Bacillota</taxon>
        <taxon>Clostridia</taxon>
        <taxon>Peptostreptococcales</taxon>
        <taxon>Peptoclostridiaceae</taxon>
        <taxon>Peptoclostridium</taxon>
    </lineage>
</organism>
<name>W8TGR2_PEPAC</name>
<dbReference type="PROSITE" id="PS00618">
    <property type="entry name" value="RECF_2"/>
    <property type="match status" value="1"/>
</dbReference>
<dbReference type="eggNOG" id="COG1195">
    <property type="taxonomic scope" value="Bacteria"/>
</dbReference>
<evidence type="ECO:0000256" key="9">
    <source>
        <dbReference type="ARBA" id="ARBA00023125"/>
    </source>
</evidence>
<dbReference type="InterPro" id="IPR018078">
    <property type="entry name" value="DNA-binding_RecF_CS"/>
</dbReference>
<dbReference type="PANTHER" id="PTHR32182">
    <property type="entry name" value="DNA REPLICATION AND REPAIR PROTEIN RECF"/>
    <property type="match status" value="1"/>
</dbReference>
<accession>W8TGR2</accession>
<dbReference type="STRING" id="1286171.EAL2_c00040"/>
<comment type="subcellular location">
    <subcellularLocation>
        <location evidence="1 12 13">Cytoplasm</location>
    </subcellularLocation>
</comment>
<feature type="binding site" evidence="12">
    <location>
        <begin position="30"/>
        <end position="37"/>
    </location>
    <ligand>
        <name>ATP</name>
        <dbReference type="ChEBI" id="CHEBI:30616"/>
    </ligand>
</feature>
<keyword evidence="11 12" id="KW-0742">SOS response</keyword>
<keyword evidence="6 12" id="KW-0547">Nucleotide-binding</keyword>
<dbReference type="OrthoDB" id="9803889at2"/>
<evidence type="ECO:0000256" key="12">
    <source>
        <dbReference type="HAMAP-Rule" id="MF_00365"/>
    </source>
</evidence>
<dbReference type="GO" id="GO:0000731">
    <property type="term" value="P:DNA synthesis involved in DNA repair"/>
    <property type="evidence" value="ECO:0007669"/>
    <property type="project" value="TreeGrafter"/>
</dbReference>
<dbReference type="Gene3D" id="3.40.50.300">
    <property type="entry name" value="P-loop containing nucleotide triphosphate hydrolases"/>
    <property type="match status" value="1"/>
</dbReference>
<dbReference type="PROSITE" id="PS00617">
    <property type="entry name" value="RECF_1"/>
    <property type="match status" value="1"/>
</dbReference>
<keyword evidence="7 12" id="KW-0227">DNA damage</keyword>
<dbReference type="NCBIfam" id="TIGR00611">
    <property type="entry name" value="recf"/>
    <property type="match status" value="1"/>
</dbReference>
<evidence type="ECO:0000256" key="6">
    <source>
        <dbReference type="ARBA" id="ARBA00022741"/>
    </source>
</evidence>
<keyword evidence="9 12" id="KW-0238">DNA-binding</keyword>
<evidence type="ECO:0000256" key="5">
    <source>
        <dbReference type="ARBA" id="ARBA00022705"/>
    </source>
</evidence>
<dbReference type="CDD" id="cd03242">
    <property type="entry name" value="ABC_RecF"/>
    <property type="match status" value="1"/>
</dbReference>
<comment type="similarity">
    <text evidence="2 12 13">Belongs to the RecF family.</text>
</comment>
<keyword evidence="4 12" id="KW-0963">Cytoplasm</keyword>
<evidence type="ECO:0000256" key="11">
    <source>
        <dbReference type="ARBA" id="ARBA00023236"/>
    </source>
</evidence>
<dbReference type="HAMAP" id="MF_00365">
    <property type="entry name" value="RecF"/>
    <property type="match status" value="1"/>
</dbReference>
<proteinExistence type="inferred from homology"/>
<evidence type="ECO:0000256" key="7">
    <source>
        <dbReference type="ARBA" id="ARBA00022763"/>
    </source>
</evidence>
<dbReference type="KEGG" id="eac:EAL2_c00040"/>
<evidence type="ECO:0000256" key="1">
    <source>
        <dbReference type="ARBA" id="ARBA00004496"/>
    </source>
</evidence>
<dbReference type="RefSeq" id="WP_025434425.1">
    <property type="nucleotide sequence ID" value="NZ_CP007452.1"/>
</dbReference>
<evidence type="ECO:0000256" key="13">
    <source>
        <dbReference type="RuleBase" id="RU000578"/>
    </source>
</evidence>
<evidence type="ECO:0000313" key="16">
    <source>
        <dbReference type="Proteomes" id="UP000019591"/>
    </source>
</evidence>
<evidence type="ECO:0000259" key="14">
    <source>
        <dbReference type="Pfam" id="PF02463"/>
    </source>
</evidence>
<evidence type="ECO:0000313" key="15">
    <source>
        <dbReference type="EMBL" id="AHM55372.1"/>
    </source>
</evidence>
<protein>
    <recommendedName>
        <fullName evidence="3 12">DNA replication and repair protein RecF</fullName>
    </recommendedName>
</protein>
<dbReference type="InterPro" id="IPR027417">
    <property type="entry name" value="P-loop_NTPase"/>
</dbReference>
<dbReference type="PANTHER" id="PTHR32182:SF0">
    <property type="entry name" value="DNA REPLICATION AND REPAIR PROTEIN RECF"/>
    <property type="match status" value="1"/>
</dbReference>
<dbReference type="PATRIC" id="fig|1286171.3.peg.4"/>
<dbReference type="Pfam" id="PF02463">
    <property type="entry name" value="SMC_N"/>
    <property type="match status" value="1"/>
</dbReference>
<reference evidence="15 16" key="1">
    <citation type="journal article" date="2014" name="Genome Announc.">
        <title>Complete Genome Sequence of Amino Acid-Utilizing Eubacterium acidaminophilum al-2 (DSM 3953).</title>
        <authorList>
            <person name="Poehlein A."/>
            <person name="Andreesen J.R."/>
            <person name="Daniel R."/>
        </authorList>
    </citation>
    <scope>NUCLEOTIDE SEQUENCE [LARGE SCALE GENOMIC DNA]</scope>
    <source>
        <strain evidence="15 16">DSM 3953</strain>
    </source>
</reference>
<dbReference type="GO" id="GO:0009432">
    <property type="term" value="P:SOS response"/>
    <property type="evidence" value="ECO:0007669"/>
    <property type="project" value="UniProtKB-UniRule"/>
</dbReference>
<dbReference type="EMBL" id="CP007452">
    <property type="protein sequence ID" value="AHM55372.1"/>
    <property type="molecule type" value="Genomic_DNA"/>
</dbReference>
<keyword evidence="5 12" id="KW-0235">DNA replication</keyword>
<gene>
    <name evidence="12 15" type="primary">recF</name>
    <name evidence="15" type="ORF">EAL2_c00040</name>
</gene>
<feature type="domain" description="RecF/RecN/SMC N-terminal" evidence="14">
    <location>
        <begin position="3"/>
        <end position="345"/>
    </location>
</feature>
<evidence type="ECO:0000256" key="8">
    <source>
        <dbReference type="ARBA" id="ARBA00022840"/>
    </source>
</evidence>
<dbReference type="Gene3D" id="1.20.1050.90">
    <property type="entry name" value="RecF/RecN/SMC, N-terminal domain"/>
    <property type="match status" value="1"/>
</dbReference>
<dbReference type="AlphaFoldDB" id="W8TGR2"/>
<keyword evidence="16" id="KW-1185">Reference proteome</keyword>
<keyword evidence="10 12" id="KW-0234">DNA repair</keyword>
<evidence type="ECO:0000256" key="2">
    <source>
        <dbReference type="ARBA" id="ARBA00008016"/>
    </source>
</evidence>
<dbReference type="GO" id="GO:0003697">
    <property type="term" value="F:single-stranded DNA binding"/>
    <property type="evidence" value="ECO:0007669"/>
    <property type="project" value="UniProtKB-UniRule"/>
</dbReference>